<reference evidence="4" key="1">
    <citation type="journal article" date="2023" name="Int. J. Syst. Evol. Microbiol.">
        <title>Streptomyces meridianus sp. nov. isolated from brackish water of the Tagus estuary in Alcochete, Portugal.</title>
        <authorList>
            <person name="Santos J.D.N."/>
            <person name="Klimek D."/>
            <person name="Calusinska M."/>
            <person name="Lobo Da Cunha A."/>
            <person name="Catita J."/>
            <person name="Goncalves H."/>
            <person name="Gonzalez I."/>
            <person name="Reyes F."/>
            <person name="Lage O.M."/>
        </authorList>
    </citation>
    <scope>NUCLEOTIDE SEQUENCE</scope>
    <source>
        <strain evidence="4">MTZ3.1</strain>
    </source>
</reference>
<comment type="caution">
    <text evidence="4">The sequence shown here is derived from an EMBL/GenBank/DDBJ whole genome shotgun (WGS) entry which is preliminary data.</text>
</comment>
<dbReference type="EMBL" id="JAMQGM010000043">
    <property type="protein sequence ID" value="MCM2579591.1"/>
    <property type="molecule type" value="Genomic_DNA"/>
</dbReference>
<sequence>MPENLAFLSHGIAVDDAWDSGFESLLRPFLPFLSPGAPLTPDADLRDLGLDSMGTVELLATLETTYELRFRDDALQMENFASPAVLWQTLTRAMRTTP</sequence>
<dbReference type="Proteomes" id="UP001167160">
    <property type="component" value="Unassembled WGS sequence"/>
</dbReference>
<feature type="domain" description="Carrier" evidence="3">
    <location>
        <begin position="16"/>
        <end position="94"/>
    </location>
</feature>
<proteinExistence type="predicted"/>
<dbReference type="InterPro" id="IPR009081">
    <property type="entry name" value="PP-bd_ACP"/>
</dbReference>
<name>A0ABT0XAQ7_9ACTN</name>
<dbReference type="InterPro" id="IPR036736">
    <property type="entry name" value="ACP-like_sf"/>
</dbReference>
<evidence type="ECO:0000313" key="5">
    <source>
        <dbReference type="Proteomes" id="UP001167160"/>
    </source>
</evidence>
<gene>
    <name evidence="4" type="ORF">M1E25_19930</name>
</gene>
<dbReference type="PROSITE" id="PS00012">
    <property type="entry name" value="PHOSPHOPANTETHEINE"/>
    <property type="match status" value="1"/>
</dbReference>
<dbReference type="Gene3D" id="1.10.1200.10">
    <property type="entry name" value="ACP-like"/>
    <property type="match status" value="1"/>
</dbReference>
<dbReference type="Pfam" id="PF00550">
    <property type="entry name" value="PP-binding"/>
    <property type="match status" value="1"/>
</dbReference>
<evidence type="ECO:0000259" key="3">
    <source>
        <dbReference type="PROSITE" id="PS50075"/>
    </source>
</evidence>
<dbReference type="InterPro" id="IPR006162">
    <property type="entry name" value="Ppantetheine_attach_site"/>
</dbReference>
<protein>
    <submittedName>
        <fullName evidence="4">Acyl carrier protein</fullName>
    </submittedName>
</protein>
<evidence type="ECO:0000313" key="4">
    <source>
        <dbReference type="EMBL" id="MCM2579591.1"/>
    </source>
</evidence>
<evidence type="ECO:0000256" key="2">
    <source>
        <dbReference type="ARBA" id="ARBA00022553"/>
    </source>
</evidence>
<keyword evidence="1" id="KW-0596">Phosphopantetheine</keyword>
<dbReference type="SUPFAM" id="SSF47336">
    <property type="entry name" value="ACP-like"/>
    <property type="match status" value="1"/>
</dbReference>
<organism evidence="4 5">
    <name type="scientific">Streptomyces meridianus</name>
    <dbReference type="NCBI Taxonomy" id="2938945"/>
    <lineage>
        <taxon>Bacteria</taxon>
        <taxon>Bacillati</taxon>
        <taxon>Actinomycetota</taxon>
        <taxon>Actinomycetes</taxon>
        <taxon>Kitasatosporales</taxon>
        <taxon>Streptomycetaceae</taxon>
        <taxon>Streptomyces</taxon>
    </lineage>
</organism>
<keyword evidence="2" id="KW-0597">Phosphoprotein</keyword>
<accession>A0ABT0XAQ7</accession>
<dbReference type="RefSeq" id="WP_251417573.1">
    <property type="nucleotide sequence ID" value="NZ_JAMQGM010000043.1"/>
</dbReference>
<dbReference type="PROSITE" id="PS50075">
    <property type="entry name" value="CARRIER"/>
    <property type="match status" value="1"/>
</dbReference>
<evidence type="ECO:0000256" key="1">
    <source>
        <dbReference type="ARBA" id="ARBA00022450"/>
    </source>
</evidence>
<keyword evidence="5" id="KW-1185">Reference proteome</keyword>